<reference evidence="5" key="1">
    <citation type="journal article" date="2014" name="Int. J. Syst. Evol. Microbiol.">
        <title>Complete genome sequence of Corynebacterium casei LMG S-19264T (=DSM 44701T), isolated from a smear-ripened cheese.</title>
        <authorList>
            <consortium name="US DOE Joint Genome Institute (JGI-PGF)"/>
            <person name="Walter F."/>
            <person name="Albersmeier A."/>
            <person name="Kalinowski J."/>
            <person name="Ruckert C."/>
        </authorList>
    </citation>
    <scope>NUCLEOTIDE SEQUENCE</scope>
    <source>
        <strain evidence="5">CGMCC 1.12153</strain>
    </source>
</reference>
<keyword evidence="6" id="KW-1185">Reference proteome</keyword>
<dbReference type="Proteomes" id="UP000660110">
    <property type="component" value="Unassembled WGS sequence"/>
</dbReference>
<gene>
    <name evidence="5" type="ORF">GCM10010954_34050</name>
</gene>
<comment type="pathway">
    <text evidence="1">Siderophore biosynthesis.</text>
</comment>
<evidence type="ECO:0000256" key="2">
    <source>
        <dbReference type="ARBA" id="ARBA00007832"/>
    </source>
</evidence>
<evidence type="ECO:0000259" key="3">
    <source>
        <dbReference type="Pfam" id="PF04183"/>
    </source>
</evidence>
<evidence type="ECO:0000259" key="4">
    <source>
        <dbReference type="Pfam" id="PF06276"/>
    </source>
</evidence>
<dbReference type="RefSeq" id="WP_188378706.1">
    <property type="nucleotide sequence ID" value="NZ_BMEL01000004.1"/>
</dbReference>
<dbReference type="Gene3D" id="1.10.510.40">
    <property type="match status" value="1"/>
</dbReference>
<reference evidence="5" key="2">
    <citation type="submission" date="2020-09" db="EMBL/GenBank/DDBJ databases">
        <authorList>
            <person name="Sun Q."/>
            <person name="Zhou Y."/>
        </authorList>
    </citation>
    <scope>NUCLEOTIDE SEQUENCE</scope>
    <source>
        <strain evidence="5">CGMCC 1.12153</strain>
    </source>
</reference>
<evidence type="ECO:0000313" key="6">
    <source>
        <dbReference type="Proteomes" id="UP000660110"/>
    </source>
</evidence>
<dbReference type="GO" id="GO:0016881">
    <property type="term" value="F:acid-amino acid ligase activity"/>
    <property type="evidence" value="ECO:0007669"/>
    <property type="project" value="UniProtKB-ARBA"/>
</dbReference>
<dbReference type="EMBL" id="BMEL01000004">
    <property type="protein sequence ID" value="GGF32057.1"/>
    <property type="molecule type" value="Genomic_DNA"/>
</dbReference>
<proteinExistence type="inferred from homology"/>
<dbReference type="InterPro" id="IPR007310">
    <property type="entry name" value="Aerobactin_biosyn_IucA/IucC_N"/>
</dbReference>
<protein>
    <submittedName>
        <fullName evidence="5">Petrobactin biosynthesis protein AsbA</fullName>
    </submittedName>
</protein>
<dbReference type="InterPro" id="IPR037455">
    <property type="entry name" value="LucA/IucC-like"/>
</dbReference>
<feature type="domain" description="Aerobactin siderophore biosynthesis IucA/IucC N-terminal" evidence="3">
    <location>
        <begin position="141"/>
        <end position="375"/>
    </location>
</feature>
<feature type="domain" description="Aerobactin siderophore biosynthesis IucA/IucC-like C-terminal" evidence="4">
    <location>
        <begin position="406"/>
        <end position="562"/>
    </location>
</feature>
<dbReference type="Pfam" id="PF04183">
    <property type="entry name" value="IucA_IucC"/>
    <property type="match status" value="1"/>
</dbReference>
<sequence>MKNYKVLAEEATMQSFFNCYLRETNNFQLTNQSVSNEEGLILETELPGQKVTIAAPVKYWSQTGRHRFDFPLFLKNHQSTVKLDYITLVSTILKELSLENGREGAEDELMLRVILSCQKIRDYLGRRESDADHLLEADFEYIDAEQSLLLGHLMHPTPKSRQGLTEREDHLYSPEYKGEFQLHYFKAKNEVIVQDSSLERSASQEVINQLMAEPAVDNDWLRKTLEHGYSLLPVHPLQAKDMLENKEVKELMEKGDLFYLGPIGSPYKATSSFRTVYNKHSDYMFKFSLPIKITNSLRGNLQKELDRGVEISRLLNTEFGEIVSRNFPSFHIIEDPAYIKLNVKNSKAAYDAVLRQNPYKDKNSNDVSLIAGLCQDHVYERSSRLFSIITHLSQQEGRSTDEVSKDWFEKYLSLSFKPILWLFENYGLALEAHQQNSLVKLSKGYPEAFYYRDNQGYYFSEDKAYKLKQHLSALNKSSDTICTSDVAVERLIYYFFFNHIFGLINSFGSNGLVSEEVLLDVLRKSLQQHNESNPLIHSLLHEDKLPCKANLLTRFHDMDELQGSLETQSVYTLVSNPIVSRVGSYEA</sequence>
<comment type="similarity">
    <text evidence="2">Belongs to the IucA/IucC family.</text>
</comment>
<evidence type="ECO:0000313" key="5">
    <source>
        <dbReference type="EMBL" id="GGF32057.1"/>
    </source>
</evidence>
<dbReference type="PANTHER" id="PTHR34384:SF5">
    <property type="entry name" value="L-2,3-DIAMINOPROPANOATE--CITRATE LIGASE"/>
    <property type="match status" value="1"/>
</dbReference>
<dbReference type="Pfam" id="PF06276">
    <property type="entry name" value="FhuF"/>
    <property type="match status" value="1"/>
</dbReference>
<dbReference type="AlphaFoldDB" id="A0A917B963"/>
<dbReference type="GO" id="GO:0019290">
    <property type="term" value="P:siderophore biosynthetic process"/>
    <property type="evidence" value="ECO:0007669"/>
    <property type="project" value="InterPro"/>
</dbReference>
<evidence type="ECO:0000256" key="1">
    <source>
        <dbReference type="ARBA" id="ARBA00004924"/>
    </source>
</evidence>
<dbReference type="InterPro" id="IPR022770">
    <property type="entry name" value="IucA/IucC-like_C"/>
</dbReference>
<comment type="caution">
    <text evidence="5">The sequence shown here is derived from an EMBL/GenBank/DDBJ whole genome shotgun (WGS) entry which is preliminary data.</text>
</comment>
<accession>A0A917B963</accession>
<dbReference type="PANTHER" id="PTHR34384">
    <property type="entry name" value="L-2,3-DIAMINOPROPANOATE--CITRATE LIGASE"/>
    <property type="match status" value="1"/>
</dbReference>
<organism evidence="5 6">
    <name type="scientific">Halobacillus andaensis</name>
    <dbReference type="NCBI Taxonomy" id="1176239"/>
    <lineage>
        <taxon>Bacteria</taxon>
        <taxon>Bacillati</taxon>
        <taxon>Bacillota</taxon>
        <taxon>Bacilli</taxon>
        <taxon>Bacillales</taxon>
        <taxon>Bacillaceae</taxon>
        <taxon>Halobacillus</taxon>
    </lineage>
</organism>
<name>A0A917B963_HALAA</name>